<proteinExistence type="predicted"/>
<dbReference type="EMBL" id="UINC01067764">
    <property type="protein sequence ID" value="SVB99753.1"/>
    <property type="molecule type" value="Genomic_DNA"/>
</dbReference>
<protein>
    <recommendedName>
        <fullName evidence="1">PD-(D/E)XK endonuclease-like domain-containing protein</fullName>
    </recommendedName>
</protein>
<feature type="domain" description="PD-(D/E)XK endonuclease-like" evidence="1">
    <location>
        <begin position="7"/>
        <end position="281"/>
    </location>
</feature>
<feature type="non-terminal residue" evidence="2">
    <location>
        <position position="284"/>
    </location>
</feature>
<reference evidence="2" key="1">
    <citation type="submission" date="2018-05" db="EMBL/GenBank/DDBJ databases">
        <authorList>
            <person name="Lanie J.A."/>
            <person name="Ng W.-L."/>
            <person name="Kazmierczak K.M."/>
            <person name="Andrzejewski T.M."/>
            <person name="Davidsen T.M."/>
            <person name="Wayne K.J."/>
            <person name="Tettelin H."/>
            <person name="Glass J.I."/>
            <person name="Rusch D."/>
            <person name="Podicherti R."/>
            <person name="Tsui H.-C.T."/>
            <person name="Winkler M.E."/>
        </authorList>
    </citation>
    <scope>NUCLEOTIDE SEQUENCE</scope>
</reference>
<accession>A0A382ILK8</accession>
<evidence type="ECO:0000259" key="1">
    <source>
        <dbReference type="Pfam" id="PF12705"/>
    </source>
</evidence>
<dbReference type="InterPro" id="IPR011604">
    <property type="entry name" value="PDDEXK-like_dom_sf"/>
</dbReference>
<dbReference type="Gene3D" id="3.90.320.10">
    <property type="match status" value="1"/>
</dbReference>
<dbReference type="AlphaFoldDB" id="A0A382ILK8"/>
<evidence type="ECO:0000313" key="2">
    <source>
        <dbReference type="EMBL" id="SVB99753.1"/>
    </source>
</evidence>
<sequence>MSKRKSISYSQFSQWDKCPWMWKLSYVDRLSTFTDNIHTLFGTSMHEVLQEYIRVMYTKSIKEADQLYLDEMLEDRLKINFLEIVKENGGIEFCTKDQMVEFYADGVKIIDFFKKKRNMYFSKRGYELLGIETELDYGMDKNIKFRGFIDLIIKDTVRNRIKIIDIKTATHGWNKYQKADKNKTDQLLLYKQFYSKQFDIPLDRIEVEYFIVKRKLWENTDFPQKRIQTFSPANGKPSINKVNLRLKNFIDDCFTDNGEYQTDHTYNKLPSKKNCRWCDYRDKP</sequence>
<name>A0A382ILK8_9ZZZZ</name>
<dbReference type="InterPro" id="IPR038726">
    <property type="entry name" value="PDDEXK_AddAB-type"/>
</dbReference>
<gene>
    <name evidence="2" type="ORF">METZ01_LOCUS252607</name>
</gene>
<organism evidence="2">
    <name type="scientific">marine metagenome</name>
    <dbReference type="NCBI Taxonomy" id="408172"/>
    <lineage>
        <taxon>unclassified sequences</taxon>
        <taxon>metagenomes</taxon>
        <taxon>ecological metagenomes</taxon>
    </lineage>
</organism>
<dbReference type="Pfam" id="PF12705">
    <property type="entry name" value="PDDEXK_1"/>
    <property type="match status" value="1"/>
</dbReference>